<name>A0ABN9S9U3_9DINO</name>
<evidence type="ECO:0000256" key="1">
    <source>
        <dbReference type="SAM" id="MobiDB-lite"/>
    </source>
</evidence>
<feature type="region of interest" description="Disordered" evidence="1">
    <location>
        <begin position="1"/>
        <end position="77"/>
    </location>
</feature>
<feature type="compositionally biased region" description="Basic residues" evidence="1">
    <location>
        <begin position="68"/>
        <end position="77"/>
    </location>
</feature>
<keyword evidence="3" id="KW-1185">Reference proteome</keyword>
<organism evidence="2 3">
    <name type="scientific">Prorocentrum cordatum</name>
    <dbReference type="NCBI Taxonomy" id="2364126"/>
    <lineage>
        <taxon>Eukaryota</taxon>
        <taxon>Sar</taxon>
        <taxon>Alveolata</taxon>
        <taxon>Dinophyceae</taxon>
        <taxon>Prorocentrales</taxon>
        <taxon>Prorocentraceae</taxon>
        <taxon>Prorocentrum</taxon>
    </lineage>
</organism>
<gene>
    <name evidence="2" type="ORF">PCOR1329_LOCUS27845</name>
</gene>
<dbReference type="Proteomes" id="UP001189429">
    <property type="component" value="Unassembled WGS sequence"/>
</dbReference>
<protein>
    <submittedName>
        <fullName evidence="2">Uncharacterized protein</fullName>
    </submittedName>
</protein>
<proteinExistence type="predicted"/>
<accession>A0ABN9S9U3</accession>
<reference evidence="2" key="1">
    <citation type="submission" date="2023-10" db="EMBL/GenBank/DDBJ databases">
        <authorList>
            <person name="Chen Y."/>
            <person name="Shah S."/>
            <person name="Dougan E. K."/>
            <person name="Thang M."/>
            <person name="Chan C."/>
        </authorList>
    </citation>
    <scope>NUCLEOTIDE SEQUENCE [LARGE SCALE GENOMIC DNA]</scope>
</reference>
<evidence type="ECO:0000313" key="2">
    <source>
        <dbReference type="EMBL" id="CAK0828684.1"/>
    </source>
</evidence>
<dbReference type="EMBL" id="CAUYUJ010010157">
    <property type="protein sequence ID" value="CAK0828684.1"/>
    <property type="molecule type" value="Genomic_DNA"/>
</dbReference>
<evidence type="ECO:0000313" key="3">
    <source>
        <dbReference type="Proteomes" id="UP001189429"/>
    </source>
</evidence>
<sequence>RAGEVEPAAGRGRRGPPLGLGAAARGGRGAARRAGRARRGDGPGRALVSGGQGEGCAAPDLALSPRRDVHRRRPALE</sequence>
<feature type="non-terminal residue" evidence="2">
    <location>
        <position position="77"/>
    </location>
</feature>
<feature type="non-terminal residue" evidence="2">
    <location>
        <position position="1"/>
    </location>
</feature>
<comment type="caution">
    <text evidence="2">The sequence shown here is derived from an EMBL/GenBank/DDBJ whole genome shotgun (WGS) entry which is preliminary data.</text>
</comment>